<evidence type="ECO:0000313" key="3">
    <source>
        <dbReference type="Proteomes" id="UP001190700"/>
    </source>
</evidence>
<feature type="compositionally biased region" description="Low complexity" evidence="1">
    <location>
        <begin position="195"/>
        <end position="212"/>
    </location>
</feature>
<feature type="compositionally biased region" description="Acidic residues" evidence="1">
    <location>
        <begin position="244"/>
        <end position="269"/>
    </location>
</feature>
<proteinExistence type="predicted"/>
<sequence length="298" mass="32144">MNAVALNPVMNGVIAVTVAMAVNFLPLPATFREEVVTVSETVNGKTEKTHENQDALLHLTVLRLGVLPLRHPFDSDPHDLTGTLAAKNVFVESVTSLELTNRFQFEIVLPLIKMGKAGAVNDDLLKMMKIRLGLPVDAGVYEKGKGKETGPSLAEKAILMAQQQAAESSERQAAHNTALMKTMAGLVENLTKNINPPATAAPTTGAGPSNAPEGPKTPKNSPAEKTKKTETAVETKWGDMAYSDSDDGEFIEPDEETKDTETVDTESELAIEPRSSQEPQDCWWETCEDPYGESQGEG</sequence>
<accession>A0AAE0CF36</accession>
<protein>
    <submittedName>
        <fullName evidence="2">Uncharacterized protein</fullName>
    </submittedName>
</protein>
<evidence type="ECO:0000313" key="2">
    <source>
        <dbReference type="EMBL" id="KAK3252702.1"/>
    </source>
</evidence>
<reference evidence="2 3" key="1">
    <citation type="journal article" date="2015" name="Genome Biol. Evol.">
        <title>Comparative Genomics of a Bacterivorous Green Alga Reveals Evolutionary Causalities and Consequences of Phago-Mixotrophic Mode of Nutrition.</title>
        <authorList>
            <person name="Burns J.A."/>
            <person name="Paasch A."/>
            <person name="Narechania A."/>
            <person name="Kim E."/>
        </authorList>
    </citation>
    <scope>NUCLEOTIDE SEQUENCE [LARGE SCALE GENOMIC DNA]</scope>
    <source>
        <strain evidence="2 3">PLY_AMNH</strain>
    </source>
</reference>
<gene>
    <name evidence="2" type="ORF">CYMTET_38011</name>
</gene>
<dbReference type="AlphaFoldDB" id="A0AAE0CF36"/>
<feature type="compositionally biased region" description="Basic and acidic residues" evidence="1">
    <location>
        <begin position="222"/>
        <end position="237"/>
    </location>
</feature>
<organism evidence="2 3">
    <name type="scientific">Cymbomonas tetramitiformis</name>
    <dbReference type="NCBI Taxonomy" id="36881"/>
    <lineage>
        <taxon>Eukaryota</taxon>
        <taxon>Viridiplantae</taxon>
        <taxon>Chlorophyta</taxon>
        <taxon>Pyramimonadophyceae</taxon>
        <taxon>Pyramimonadales</taxon>
        <taxon>Pyramimonadaceae</taxon>
        <taxon>Cymbomonas</taxon>
    </lineage>
</organism>
<name>A0AAE0CF36_9CHLO</name>
<feature type="region of interest" description="Disordered" evidence="1">
    <location>
        <begin position="193"/>
        <end position="298"/>
    </location>
</feature>
<comment type="caution">
    <text evidence="2">The sequence shown here is derived from an EMBL/GenBank/DDBJ whole genome shotgun (WGS) entry which is preliminary data.</text>
</comment>
<keyword evidence="3" id="KW-1185">Reference proteome</keyword>
<dbReference type="EMBL" id="LGRX02025258">
    <property type="protein sequence ID" value="KAK3252702.1"/>
    <property type="molecule type" value="Genomic_DNA"/>
</dbReference>
<dbReference type="Proteomes" id="UP001190700">
    <property type="component" value="Unassembled WGS sequence"/>
</dbReference>
<evidence type="ECO:0000256" key="1">
    <source>
        <dbReference type="SAM" id="MobiDB-lite"/>
    </source>
</evidence>